<dbReference type="EC" id="2.4.1.21" evidence="2"/>
<dbReference type="InterPro" id="IPR013534">
    <property type="entry name" value="Starch_synth_cat_dom"/>
</dbReference>
<feature type="domain" description="Starch synthase catalytic" evidence="5">
    <location>
        <begin position="3"/>
        <end position="149"/>
    </location>
</feature>
<name>A0ABT6WGT6_9ACTN</name>
<evidence type="ECO:0000256" key="3">
    <source>
        <dbReference type="ARBA" id="ARBA00022676"/>
    </source>
</evidence>
<evidence type="ECO:0000256" key="2">
    <source>
        <dbReference type="ARBA" id="ARBA00012588"/>
    </source>
</evidence>
<evidence type="ECO:0000313" key="7">
    <source>
        <dbReference type="Proteomes" id="UP001241758"/>
    </source>
</evidence>
<sequence length="735" mass="81323">MHVVSLAFEALAFDVRMMRGGLAPLVWELARHYAAQGHRSSIITPAHGRLPYLASRYDLVELDHHDEHVVPLVPDPDVWTGQPTELGIPLTTRAHLLRHEGVDIYLLSDEYLDLLPERIYPAGASEGEDLAHFKPLVFQVDALRFLRSWPAGDEPAVVQAYEPYYHYLVPPVLAGDPRFRVVSTVASNMPVDLGVYRPQVARLLELFDTDVDLSRYVEEPAAAGPAHPVVTREVALDTAMAGYLPTARLSAGRKSSDHVGLFALITDHCDTVDFLTRGQREFYSTFRDTPYEAAFRRTAVARVVRENAAKQFVGGCALPESWLRRDPATVDRTAFLSGLGLDPALPTFYHAARYSPHHKGQVELFRAVDRILATDPRVNFVLRCATAAGGAAGSPVGDPAFQEVADRYPGQVRLFWSMADEDEFFTEAVAADFGLFPSKYELDTFLIAQGQLCSCGAVPIGTAQESTRHYRHQLAVDHPLATGYGLPRSFAPDDQRLTDALVRTIREALCLYREDPDGYRRLAGNATRLGHSFRYAEVSQRRLDRFAGLLAGDPLTLDLEHVVGCGWFDRLDAEQWRSHLPQIRRAAIRLADLDTLRRCGPVDADALRALYEAAYRRADFDRCVETAELLGDQELEAALLRGRCRVRPHREGWEIQYRAPGAEEVALVVDGTARRMNDDAGFFSTVVPALPGLSPVFLLTLASGRFAWDAPPATAHPADLVGHAAPATPVATGSR</sequence>
<dbReference type="SUPFAM" id="SSF53756">
    <property type="entry name" value="UDP-Glycosyltransferase/glycogen phosphorylase"/>
    <property type="match status" value="2"/>
</dbReference>
<comment type="caution">
    <text evidence="6">The sequence shown here is derived from an EMBL/GenBank/DDBJ whole genome shotgun (WGS) entry which is preliminary data.</text>
</comment>
<accession>A0ABT6WGT6</accession>
<proteinExistence type="predicted"/>
<keyword evidence="3" id="KW-0328">Glycosyltransferase</keyword>
<evidence type="ECO:0000259" key="5">
    <source>
        <dbReference type="Pfam" id="PF08323"/>
    </source>
</evidence>
<keyword evidence="4" id="KW-0808">Transferase</keyword>
<keyword evidence="7" id="KW-1185">Reference proteome</keyword>
<protein>
    <recommendedName>
        <fullName evidence="2">starch synthase</fullName>
        <ecNumber evidence="2">2.4.1.21</ecNumber>
    </recommendedName>
</protein>
<dbReference type="Gene3D" id="3.40.50.2000">
    <property type="entry name" value="Glycogen Phosphorylase B"/>
    <property type="match status" value="2"/>
</dbReference>
<evidence type="ECO:0000313" key="6">
    <source>
        <dbReference type="EMBL" id="MDI6098932.1"/>
    </source>
</evidence>
<reference evidence="6 7" key="1">
    <citation type="submission" date="2023-05" db="EMBL/GenBank/DDBJ databases">
        <title>Actinoplanes sp. NEAU-A12 genome sequencing.</title>
        <authorList>
            <person name="Wang Z.-S."/>
        </authorList>
    </citation>
    <scope>NUCLEOTIDE SEQUENCE [LARGE SCALE GENOMIC DNA]</scope>
    <source>
        <strain evidence="6 7">NEAU-A12</strain>
    </source>
</reference>
<dbReference type="EMBL" id="JASCTH010000005">
    <property type="protein sequence ID" value="MDI6098932.1"/>
    <property type="molecule type" value="Genomic_DNA"/>
</dbReference>
<organism evidence="6 7">
    <name type="scientific">Actinoplanes sandaracinus</name>
    <dbReference type="NCBI Taxonomy" id="3045177"/>
    <lineage>
        <taxon>Bacteria</taxon>
        <taxon>Bacillati</taxon>
        <taxon>Actinomycetota</taxon>
        <taxon>Actinomycetes</taxon>
        <taxon>Micromonosporales</taxon>
        <taxon>Micromonosporaceae</taxon>
        <taxon>Actinoplanes</taxon>
    </lineage>
</organism>
<dbReference type="Pfam" id="PF08323">
    <property type="entry name" value="Glyco_transf_5"/>
    <property type="match status" value="1"/>
</dbReference>
<evidence type="ECO:0000256" key="4">
    <source>
        <dbReference type="ARBA" id="ARBA00022679"/>
    </source>
</evidence>
<dbReference type="Proteomes" id="UP001241758">
    <property type="component" value="Unassembled WGS sequence"/>
</dbReference>
<comment type="catalytic activity">
    <reaction evidence="1">
        <text>[(1-&gt;4)-alpha-D-glucosyl](n) + ADP-alpha-D-glucose = [(1-&gt;4)-alpha-D-glucosyl](n+1) + ADP + H(+)</text>
        <dbReference type="Rhea" id="RHEA:18189"/>
        <dbReference type="Rhea" id="RHEA-COMP:9584"/>
        <dbReference type="Rhea" id="RHEA-COMP:9587"/>
        <dbReference type="ChEBI" id="CHEBI:15378"/>
        <dbReference type="ChEBI" id="CHEBI:15444"/>
        <dbReference type="ChEBI" id="CHEBI:57498"/>
        <dbReference type="ChEBI" id="CHEBI:456216"/>
        <dbReference type="EC" id="2.4.1.21"/>
    </reaction>
</comment>
<evidence type="ECO:0000256" key="1">
    <source>
        <dbReference type="ARBA" id="ARBA00001478"/>
    </source>
</evidence>
<gene>
    <name evidence="6" type="ORF">QLQ12_10005</name>
</gene>